<dbReference type="GO" id="GO:0050897">
    <property type="term" value="F:cobalt ion binding"/>
    <property type="evidence" value="ECO:0007669"/>
    <property type="project" value="InterPro"/>
</dbReference>
<dbReference type="OrthoDB" id="9765462at2"/>
<dbReference type="EMBL" id="PISE01000067">
    <property type="protein sequence ID" value="PKG21656.1"/>
    <property type="molecule type" value="Genomic_DNA"/>
</dbReference>
<evidence type="ECO:0000256" key="9">
    <source>
        <dbReference type="HAMAP-Rule" id="MF_01645"/>
    </source>
</evidence>
<comment type="similarity">
    <text evidence="3">Belongs to the metallo-dependent hydrolases superfamily. DHOase family. Class I DHOase subfamily.</text>
</comment>
<comment type="PTM">
    <text evidence="9">Carboxylation allows a single lysine to coordinate two zinc ions.</text>
</comment>
<evidence type="ECO:0000256" key="2">
    <source>
        <dbReference type="ARBA" id="ARBA00008829"/>
    </source>
</evidence>
<dbReference type="PROSITE" id="PS00482">
    <property type="entry name" value="DIHYDROOROTASE_1"/>
    <property type="match status" value="1"/>
</dbReference>
<protein>
    <recommendedName>
        <fullName evidence="9">Allantoinase</fullName>
        <ecNumber evidence="9">3.5.2.5</ecNumber>
    </recommendedName>
    <alternativeName>
        <fullName evidence="9">Allantoin-utilizing enzyme</fullName>
    </alternativeName>
</protein>
<feature type="binding site" evidence="9">
    <location>
        <position position="62"/>
    </location>
    <ligand>
        <name>Zn(2+)</name>
        <dbReference type="ChEBI" id="CHEBI:29105"/>
        <label>1</label>
    </ligand>
</feature>
<keyword evidence="12" id="KW-1185">Reference proteome</keyword>
<dbReference type="PROSITE" id="PS01137">
    <property type="entry name" value="TATD_1"/>
    <property type="match status" value="1"/>
</dbReference>
<dbReference type="InterPro" id="IPR050138">
    <property type="entry name" value="DHOase/Allantoinase_Hydrolase"/>
</dbReference>
<keyword evidence="5 9" id="KW-0659">Purine metabolism</keyword>
<dbReference type="EC" id="3.5.2.5" evidence="9"/>
<evidence type="ECO:0000256" key="5">
    <source>
        <dbReference type="ARBA" id="ARBA00022631"/>
    </source>
</evidence>
<dbReference type="GO" id="GO:0000256">
    <property type="term" value="P:allantoin catabolic process"/>
    <property type="evidence" value="ECO:0007669"/>
    <property type="project" value="UniProtKB-UniRule"/>
</dbReference>
<dbReference type="InterPro" id="IPR011059">
    <property type="entry name" value="Metal-dep_hydrolase_composite"/>
</dbReference>
<dbReference type="SUPFAM" id="SSF51556">
    <property type="entry name" value="Metallo-dependent hydrolases"/>
    <property type="match status" value="1"/>
</dbReference>
<dbReference type="GO" id="GO:0006145">
    <property type="term" value="P:purine nucleobase catabolic process"/>
    <property type="evidence" value="ECO:0007669"/>
    <property type="project" value="TreeGrafter"/>
</dbReference>
<sequence>MALYDVIIRNGMLVKEEEVVKADIAIIEGKIAKIAADLSDAAGKEMVDAKGLHIFPGLIDSHVHFNEPGRGDWEGIETGSKALAAGGVTTFFDMPLNSHPPTINKDAFDLKNNIAKEKSLVDYRLWGGVVPGNMDDLEDLMNCGVIGFKAFMSGSGIEDFEAADDHTLFAAMEKIASLGGVLAVHAESDVITAQLGKITSDKNNQSAKAFSESRPIYSEVEAVQRILAYAEATKCSVHIVHISSVKVLEPIINAKKKGINVTVETCPHYLSLTVDDLEVLGPIAKCAPPLREQAEVDHLWDAVISGNIDTIGSDHSPSLTSMKKGSLLEAWGGISGCQTTLNILLEEGYWKRDMPLTVIAKTMGTNPAKRFGLEAQKGSIAEYKDADLVLVDLNEAFTLELEDLYYRNKQSPYVGKTYRGKVKQTFLKGQLVFDDQKVVPS</sequence>
<dbReference type="Gene3D" id="3.20.20.140">
    <property type="entry name" value="Metal-dependent hydrolases"/>
    <property type="match status" value="1"/>
</dbReference>
<feature type="modified residue" description="N6-carboxylysine" evidence="9">
    <location>
        <position position="149"/>
    </location>
</feature>
<dbReference type="InterPro" id="IPR006680">
    <property type="entry name" value="Amidohydro-rel"/>
</dbReference>
<keyword evidence="7 9" id="KW-0378">Hydrolase</keyword>
<evidence type="ECO:0000256" key="1">
    <source>
        <dbReference type="ARBA" id="ARBA00002368"/>
    </source>
</evidence>
<evidence type="ECO:0000256" key="8">
    <source>
        <dbReference type="ARBA" id="ARBA00022833"/>
    </source>
</evidence>
<dbReference type="Pfam" id="PF01979">
    <property type="entry name" value="Amidohydro_1"/>
    <property type="match status" value="1"/>
</dbReference>
<feature type="binding site" evidence="9">
    <location>
        <position position="314"/>
    </location>
    <ligand>
        <name>Zn(2+)</name>
        <dbReference type="ChEBI" id="CHEBI:29105"/>
        <label>1</label>
    </ligand>
</feature>
<evidence type="ECO:0000313" key="11">
    <source>
        <dbReference type="EMBL" id="PKG21656.1"/>
    </source>
</evidence>
<feature type="binding site" evidence="9">
    <location>
        <position position="241"/>
    </location>
    <ligand>
        <name>Zn(2+)</name>
        <dbReference type="ChEBI" id="CHEBI:29105"/>
        <label>2</label>
    </ligand>
</feature>
<dbReference type="NCBIfam" id="TIGR03178">
    <property type="entry name" value="allantoinase"/>
    <property type="match status" value="1"/>
</dbReference>
<dbReference type="UniPathway" id="UPA00395">
    <property type="reaction ID" value="UER00653"/>
</dbReference>
<feature type="binding site" evidence="9">
    <location>
        <position position="185"/>
    </location>
    <ligand>
        <name>Zn(2+)</name>
        <dbReference type="ChEBI" id="CHEBI:29105"/>
        <label>2</label>
    </ligand>
</feature>
<feature type="binding site" description="via carbamate group" evidence="9">
    <location>
        <position position="149"/>
    </location>
    <ligand>
        <name>Zn(2+)</name>
        <dbReference type="ChEBI" id="CHEBI:29105"/>
        <label>1</label>
    </ligand>
</feature>
<evidence type="ECO:0000259" key="10">
    <source>
        <dbReference type="Pfam" id="PF01979"/>
    </source>
</evidence>
<comment type="function">
    <text evidence="9">Catalyzes the conversion of allantoin (5-ureidohydantoin) to allantoic acid by hydrolytic cleavage of the five-member hydantoin ring.</text>
</comment>
<gene>
    <name evidence="9" type="primary">allB</name>
    <name evidence="11" type="ORF">CWS01_21390</name>
</gene>
<dbReference type="GO" id="GO:0004038">
    <property type="term" value="F:allantoinase activity"/>
    <property type="evidence" value="ECO:0007669"/>
    <property type="project" value="UniProtKB-UniRule"/>
</dbReference>
<evidence type="ECO:0000313" key="12">
    <source>
        <dbReference type="Proteomes" id="UP000233375"/>
    </source>
</evidence>
<dbReference type="HAMAP" id="MF_01645">
    <property type="entry name" value="Hydantoinase"/>
    <property type="match status" value="1"/>
</dbReference>
<evidence type="ECO:0000256" key="4">
    <source>
        <dbReference type="ARBA" id="ARBA00011881"/>
    </source>
</evidence>
<dbReference type="Gene3D" id="2.30.40.10">
    <property type="entry name" value="Urease, subunit C, domain 1"/>
    <property type="match status" value="1"/>
</dbReference>
<comment type="pathway">
    <text evidence="9">Nitrogen metabolism; (S)-allantoin degradation; allantoate from (S)-allantoin: step 1/1.</text>
</comment>
<proteinExistence type="inferred from homology"/>
<dbReference type="NCBIfam" id="NF004839">
    <property type="entry name" value="PRK06189.1"/>
    <property type="match status" value="1"/>
</dbReference>
<comment type="similarity">
    <text evidence="2">Belongs to the metallo-dependent hydrolases superfamily. Hydantoinase/dihydropyrimidinase family.</text>
</comment>
<evidence type="ECO:0000256" key="6">
    <source>
        <dbReference type="ARBA" id="ARBA00022723"/>
    </source>
</evidence>
<comment type="function">
    <text evidence="1">Catalyzes the reversible cyclization of carbamoyl aspartate to dihydroorotate.</text>
</comment>
<feature type="binding site" description="via carbamate group" evidence="9">
    <location>
        <position position="149"/>
    </location>
    <ligand>
        <name>Zn(2+)</name>
        <dbReference type="ChEBI" id="CHEBI:29105"/>
        <label>2</label>
    </ligand>
</feature>
<dbReference type="PANTHER" id="PTHR43668">
    <property type="entry name" value="ALLANTOINASE"/>
    <property type="match status" value="1"/>
</dbReference>
<reference evidence="11 12" key="1">
    <citation type="journal article" date="2003" name="Int. J. Syst. Evol. Microbiol.">
        <title>Bacillus nealsonii sp. nov., isolated from a spacecraft-assembly facility, whose spores are gamma-radiation resistant.</title>
        <authorList>
            <person name="Venkateswaran K."/>
            <person name="Kempf M."/>
            <person name="Chen F."/>
            <person name="Satomi M."/>
            <person name="Nicholson W."/>
            <person name="Kern R."/>
        </authorList>
    </citation>
    <scope>NUCLEOTIDE SEQUENCE [LARGE SCALE GENOMIC DNA]</scope>
    <source>
        <strain evidence="11 12">FO-92</strain>
    </source>
</reference>
<name>A0A2N0YWM2_9BACI</name>
<feature type="binding site" evidence="9">
    <location>
        <position position="64"/>
    </location>
    <ligand>
        <name>Zn(2+)</name>
        <dbReference type="ChEBI" id="CHEBI:29105"/>
        <label>1</label>
    </ligand>
</feature>
<comment type="subunit">
    <text evidence="4 9">Homotetramer.</text>
</comment>
<dbReference type="InterPro" id="IPR002195">
    <property type="entry name" value="Dihydroorotase_CS"/>
</dbReference>
<feature type="domain" description="Amidohydrolase-related" evidence="10">
    <location>
        <begin position="54"/>
        <end position="432"/>
    </location>
</feature>
<comment type="catalytic activity">
    <reaction evidence="9">
        <text>(S)-allantoin + H2O = allantoate + H(+)</text>
        <dbReference type="Rhea" id="RHEA:17029"/>
        <dbReference type="ChEBI" id="CHEBI:15377"/>
        <dbReference type="ChEBI" id="CHEBI:15378"/>
        <dbReference type="ChEBI" id="CHEBI:15678"/>
        <dbReference type="ChEBI" id="CHEBI:17536"/>
        <dbReference type="EC" id="3.5.2.5"/>
    </reaction>
</comment>
<comment type="cofactor">
    <cofactor evidence="9">
        <name>Zn(2+)</name>
        <dbReference type="ChEBI" id="CHEBI:29105"/>
    </cofactor>
    <text evidence="9">Binds 2 Zn(2+) ions per subunit.</text>
</comment>
<dbReference type="InterPro" id="IPR032466">
    <property type="entry name" value="Metal_Hydrolase"/>
</dbReference>
<evidence type="ECO:0000256" key="7">
    <source>
        <dbReference type="ARBA" id="ARBA00022801"/>
    </source>
</evidence>
<dbReference type="AlphaFoldDB" id="A0A2N0YWM2"/>
<keyword evidence="8 9" id="KW-0862">Zinc</keyword>
<comment type="similarity">
    <text evidence="9">Belongs to the metallo-dependent hydrolases superfamily. Allantoinase family.</text>
</comment>
<dbReference type="Proteomes" id="UP000233375">
    <property type="component" value="Unassembled WGS sequence"/>
</dbReference>
<accession>A0A2N0YWM2</accession>
<dbReference type="InterPro" id="IPR017593">
    <property type="entry name" value="Allantoinase"/>
</dbReference>
<dbReference type="InterPro" id="IPR018228">
    <property type="entry name" value="DNase_TatD-rel_CS"/>
</dbReference>
<dbReference type="FunFam" id="3.20.20.140:FF:000174">
    <property type="entry name" value="Dihydropyrimidinase-related protein 2"/>
    <property type="match status" value="1"/>
</dbReference>
<evidence type="ECO:0000256" key="3">
    <source>
        <dbReference type="ARBA" id="ARBA00010286"/>
    </source>
</evidence>
<dbReference type="GO" id="GO:0008270">
    <property type="term" value="F:zinc ion binding"/>
    <property type="evidence" value="ECO:0007669"/>
    <property type="project" value="InterPro"/>
</dbReference>
<organism evidence="11 12">
    <name type="scientific">Niallia nealsonii</name>
    <dbReference type="NCBI Taxonomy" id="115979"/>
    <lineage>
        <taxon>Bacteria</taxon>
        <taxon>Bacillati</taxon>
        <taxon>Bacillota</taxon>
        <taxon>Bacilli</taxon>
        <taxon>Bacillales</taxon>
        <taxon>Bacillaceae</taxon>
        <taxon>Niallia</taxon>
    </lineage>
</organism>
<dbReference type="NCBIfam" id="TIGR00857">
    <property type="entry name" value="pyrC_multi"/>
    <property type="match status" value="1"/>
</dbReference>
<dbReference type="InterPro" id="IPR047604">
    <property type="entry name" value="Allantoinase_bact"/>
</dbReference>
<keyword evidence="6 9" id="KW-0479">Metal-binding</keyword>
<comment type="caution">
    <text evidence="11">The sequence shown here is derived from an EMBL/GenBank/DDBJ whole genome shotgun (WGS) entry which is preliminary data.</text>
</comment>
<dbReference type="PANTHER" id="PTHR43668:SF4">
    <property type="entry name" value="ALLANTOINASE"/>
    <property type="match status" value="1"/>
</dbReference>
<dbReference type="GO" id="GO:0005737">
    <property type="term" value="C:cytoplasm"/>
    <property type="evidence" value="ECO:0007669"/>
    <property type="project" value="TreeGrafter"/>
</dbReference>
<dbReference type="SUPFAM" id="SSF51338">
    <property type="entry name" value="Composite domain of metallo-dependent hydrolases"/>
    <property type="match status" value="1"/>
</dbReference>